<protein>
    <recommendedName>
        <fullName evidence="4">PEP-CTERM protein-sorting domain-containing protein</fullName>
    </recommendedName>
</protein>
<dbReference type="EMBL" id="JBIGHY010000012">
    <property type="protein sequence ID" value="MFG6416848.1"/>
    <property type="molecule type" value="Genomic_DNA"/>
</dbReference>
<evidence type="ECO:0008006" key="4">
    <source>
        <dbReference type="Google" id="ProtNLM"/>
    </source>
</evidence>
<organism evidence="2 3">
    <name type="scientific">Pelomonas dachongensis</name>
    <dbReference type="NCBI Taxonomy" id="3299029"/>
    <lineage>
        <taxon>Bacteria</taxon>
        <taxon>Pseudomonadati</taxon>
        <taxon>Pseudomonadota</taxon>
        <taxon>Betaproteobacteria</taxon>
        <taxon>Burkholderiales</taxon>
        <taxon>Sphaerotilaceae</taxon>
        <taxon>Roseateles</taxon>
    </lineage>
</organism>
<keyword evidence="3" id="KW-1185">Reference proteome</keyword>
<evidence type="ECO:0000256" key="1">
    <source>
        <dbReference type="SAM" id="SignalP"/>
    </source>
</evidence>
<feature type="chain" id="PRO_5046480934" description="PEP-CTERM protein-sorting domain-containing protein" evidence="1">
    <location>
        <begin position="23"/>
        <end position="220"/>
    </location>
</feature>
<reference evidence="2 3" key="1">
    <citation type="submission" date="2024-09" db="EMBL/GenBank/DDBJ databases">
        <title>Novel species of the genus Pelomonas and Roseateles isolated from streams.</title>
        <authorList>
            <person name="Lu H."/>
        </authorList>
    </citation>
    <scope>NUCLEOTIDE SEQUENCE [LARGE SCALE GENOMIC DNA]</scope>
    <source>
        <strain evidence="2 3">DC23W</strain>
    </source>
</reference>
<name>A0ABW7ETN3_9BURK</name>
<proteinExistence type="predicted"/>
<accession>A0ABW7ETN3</accession>
<sequence>MRATRKFLALALLTTTLQPALAGTVTLDFEDAAERGQLSEQFKDLGLHFTGNAWGVNSQLNGCGSGLSFDKPGSCGALILGNPADRETGELREFTISVDSGFIDMVSFTYGQRAAGGLSISVFGSRDGTGQPLALLSNLLEPGCDQPNVRFCGWEDDAIEFQGTAYSITFSGFDKRVMLDDLSFTTRDATNPNPLPEPASMALALGALGALGWTRRRASR</sequence>
<feature type="signal peptide" evidence="1">
    <location>
        <begin position="1"/>
        <end position="22"/>
    </location>
</feature>
<keyword evidence="1" id="KW-0732">Signal</keyword>
<gene>
    <name evidence="2" type="ORF">ACG02S_23395</name>
</gene>
<dbReference type="Proteomes" id="UP001606300">
    <property type="component" value="Unassembled WGS sequence"/>
</dbReference>
<comment type="caution">
    <text evidence="2">The sequence shown here is derived from an EMBL/GenBank/DDBJ whole genome shotgun (WGS) entry which is preliminary data.</text>
</comment>
<evidence type="ECO:0000313" key="2">
    <source>
        <dbReference type="EMBL" id="MFG6416848.1"/>
    </source>
</evidence>
<evidence type="ECO:0000313" key="3">
    <source>
        <dbReference type="Proteomes" id="UP001606300"/>
    </source>
</evidence>
<dbReference type="RefSeq" id="WP_394472909.1">
    <property type="nucleotide sequence ID" value="NZ_JBIGHY010000012.1"/>
</dbReference>